<feature type="compositionally biased region" description="Gly residues" evidence="1">
    <location>
        <begin position="1"/>
        <end position="13"/>
    </location>
</feature>
<organism evidence="2 3">
    <name type="scientific">Streptomyces sulfonofaciens</name>
    <dbReference type="NCBI Taxonomy" id="68272"/>
    <lineage>
        <taxon>Bacteria</taxon>
        <taxon>Bacillati</taxon>
        <taxon>Actinomycetota</taxon>
        <taxon>Actinomycetes</taxon>
        <taxon>Kitasatosporales</taxon>
        <taxon>Streptomycetaceae</taxon>
        <taxon>Streptomyces</taxon>
    </lineage>
</organism>
<accession>A0A919FNP4</accession>
<name>A0A919FNP4_9ACTN</name>
<evidence type="ECO:0000313" key="2">
    <source>
        <dbReference type="EMBL" id="GHH69727.1"/>
    </source>
</evidence>
<proteinExistence type="predicted"/>
<protein>
    <submittedName>
        <fullName evidence="2">Uncharacterized protein</fullName>
    </submittedName>
</protein>
<reference evidence="2" key="2">
    <citation type="submission" date="2020-09" db="EMBL/GenBank/DDBJ databases">
        <authorList>
            <person name="Sun Q."/>
            <person name="Ohkuma M."/>
        </authorList>
    </citation>
    <scope>NUCLEOTIDE SEQUENCE</scope>
    <source>
        <strain evidence="2">JCM 5069</strain>
    </source>
</reference>
<evidence type="ECO:0000256" key="1">
    <source>
        <dbReference type="SAM" id="MobiDB-lite"/>
    </source>
</evidence>
<reference evidence="2" key="1">
    <citation type="journal article" date="2014" name="Int. J. Syst. Evol. Microbiol.">
        <title>Complete genome sequence of Corynebacterium casei LMG S-19264T (=DSM 44701T), isolated from a smear-ripened cheese.</title>
        <authorList>
            <consortium name="US DOE Joint Genome Institute (JGI-PGF)"/>
            <person name="Walter F."/>
            <person name="Albersmeier A."/>
            <person name="Kalinowski J."/>
            <person name="Ruckert C."/>
        </authorList>
    </citation>
    <scope>NUCLEOTIDE SEQUENCE</scope>
    <source>
        <strain evidence="2">JCM 5069</strain>
    </source>
</reference>
<evidence type="ECO:0000313" key="3">
    <source>
        <dbReference type="Proteomes" id="UP000603708"/>
    </source>
</evidence>
<dbReference type="AlphaFoldDB" id="A0A919FNP4"/>
<dbReference type="EMBL" id="BNCD01000001">
    <property type="protein sequence ID" value="GHH69727.1"/>
    <property type="molecule type" value="Genomic_DNA"/>
</dbReference>
<sequence>MRGGSEFRGGGPGRDVLRDIAHGKGAQRSPTAARFQVGASARLRVGASARRPVVGPADPGCASGPSRDPGARTGTGPFAAGSSRPPGESFQCGECGECGEYEGNVVVGLKKAA</sequence>
<comment type="caution">
    <text evidence="2">The sequence shown here is derived from an EMBL/GenBank/DDBJ whole genome shotgun (WGS) entry which is preliminary data.</text>
</comment>
<dbReference type="Proteomes" id="UP000603708">
    <property type="component" value="Unassembled WGS sequence"/>
</dbReference>
<feature type="region of interest" description="Disordered" evidence="1">
    <location>
        <begin position="1"/>
        <end position="91"/>
    </location>
</feature>
<keyword evidence="3" id="KW-1185">Reference proteome</keyword>
<gene>
    <name evidence="2" type="ORF">GCM10018793_02630</name>
</gene>